<dbReference type="PANTHER" id="PTHR39638:SF2">
    <property type="entry name" value="YCF35"/>
    <property type="match status" value="1"/>
</dbReference>
<evidence type="ECO:0000313" key="1">
    <source>
        <dbReference type="EMBL" id="MBD2864883.1"/>
    </source>
</evidence>
<reference evidence="1" key="1">
    <citation type="submission" date="2020-09" db="EMBL/GenBank/DDBJ databases">
        <title>A novel bacterium of genus Paenibacillus, isolated from South China Sea.</title>
        <authorList>
            <person name="Huang H."/>
            <person name="Mo K."/>
            <person name="Hu Y."/>
        </authorList>
    </citation>
    <scope>NUCLEOTIDE SEQUENCE</scope>
    <source>
        <strain evidence="1">IB182363</strain>
    </source>
</reference>
<dbReference type="Proteomes" id="UP000639396">
    <property type="component" value="Unassembled WGS sequence"/>
</dbReference>
<protein>
    <submittedName>
        <fullName evidence="1">DUF1257 domain-containing protein</fullName>
    </submittedName>
</protein>
<dbReference type="InterPro" id="IPR009666">
    <property type="entry name" value="Uncharacterised_Ycf35"/>
</dbReference>
<organism evidence="1 2">
    <name type="scientific">Paenibacillus oceani</name>
    <dbReference type="NCBI Taxonomy" id="2772510"/>
    <lineage>
        <taxon>Bacteria</taxon>
        <taxon>Bacillati</taxon>
        <taxon>Bacillota</taxon>
        <taxon>Bacilli</taxon>
        <taxon>Bacillales</taxon>
        <taxon>Paenibacillaceae</taxon>
        <taxon>Paenibacillus</taxon>
    </lineage>
</organism>
<dbReference type="RefSeq" id="WP_190930507.1">
    <property type="nucleotide sequence ID" value="NZ_JACXJA010000035.1"/>
</dbReference>
<dbReference type="Pfam" id="PF06868">
    <property type="entry name" value="DUF1257"/>
    <property type="match status" value="1"/>
</dbReference>
<gene>
    <name evidence="1" type="ORF">IDH45_23170</name>
</gene>
<dbReference type="AlphaFoldDB" id="A0A927CBB0"/>
<evidence type="ECO:0000313" key="2">
    <source>
        <dbReference type="Proteomes" id="UP000639396"/>
    </source>
</evidence>
<accession>A0A927CBB0</accession>
<dbReference type="EMBL" id="JACXJA010000035">
    <property type="protein sequence ID" value="MBD2864883.1"/>
    <property type="molecule type" value="Genomic_DNA"/>
</dbReference>
<dbReference type="PANTHER" id="PTHR39638">
    <property type="entry name" value="YCF35"/>
    <property type="match status" value="1"/>
</dbReference>
<name>A0A927CBB0_9BACL</name>
<sequence length="133" mass="14436">MSHFTTLQTTIKNIEAVQIACKELGLELVQEGQARGYQGRTIIGDYVIKCKGPYDVVLNKQPDGQYTLITDWYQGYVAKEIGDGGGRLLQTYGVALATMEARKLGYSVSRQSMPDGSVKVVLTQAASSGGWGQ</sequence>
<keyword evidence="2" id="KW-1185">Reference proteome</keyword>
<comment type="caution">
    <text evidence="1">The sequence shown here is derived from an EMBL/GenBank/DDBJ whole genome shotgun (WGS) entry which is preliminary data.</text>
</comment>
<proteinExistence type="predicted"/>